<feature type="transmembrane region" description="Helical" evidence="9">
    <location>
        <begin position="779"/>
        <end position="798"/>
    </location>
</feature>
<dbReference type="RefSeq" id="WP_244876286.1">
    <property type="nucleotide sequence ID" value="NZ_BAAATW010000005.1"/>
</dbReference>
<dbReference type="InterPro" id="IPR001757">
    <property type="entry name" value="P_typ_ATPase"/>
</dbReference>
<dbReference type="InterPro" id="IPR044492">
    <property type="entry name" value="P_typ_ATPase_HD_dom"/>
</dbReference>
<dbReference type="Proteomes" id="UP000680865">
    <property type="component" value="Unassembled WGS sequence"/>
</dbReference>
<feature type="transmembrane region" description="Helical" evidence="9">
    <location>
        <begin position="247"/>
        <end position="273"/>
    </location>
</feature>
<dbReference type="SUPFAM" id="SSF81665">
    <property type="entry name" value="Calcium ATPase, transmembrane domain M"/>
    <property type="match status" value="1"/>
</dbReference>
<gene>
    <name evidence="11" type="ORF">Aco04nite_51690</name>
</gene>
<evidence type="ECO:0000256" key="5">
    <source>
        <dbReference type="ARBA" id="ARBA00022967"/>
    </source>
</evidence>
<keyword evidence="5" id="KW-1278">Translocase</keyword>
<dbReference type="Gene3D" id="1.20.1110.10">
    <property type="entry name" value="Calcium-transporting ATPase, transmembrane domain"/>
    <property type="match status" value="1"/>
</dbReference>
<dbReference type="SFLD" id="SFLDS00003">
    <property type="entry name" value="Haloacid_Dehalogenase"/>
    <property type="match status" value="1"/>
</dbReference>
<dbReference type="SUPFAM" id="SSF56784">
    <property type="entry name" value="HAD-like"/>
    <property type="match status" value="1"/>
</dbReference>
<evidence type="ECO:0000256" key="1">
    <source>
        <dbReference type="ARBA" id="ARBA00004651"/>
    </source>
</evidence>
<evidence type="ECO:0000256" key="4">
    <source>
        <dbReference type="ARBA" id="ARBA00022840"/>
    </source>
</evidence>
<evidence type="ECO:0000256" key="2">
    <source>
        <dbReference type="ARBA" id="ARBA00022692"/>
    </source>
</evidence>
<dbReference type="InterPro" id="IPR059000">
    <property type="entry name" value="ATPase_P-type_domA"/>
</dbReference>
<evidence type="ECO:0000313" key="12">
    <source>
        <dbReference type="Proteomes" id="UP000680865"/>
    </source>
</evidence>
<dbReference type="NCBIfam" id="TIGR01494">
    <property type="entry name" value="ATPase_P-type"/>
    <property type="match status" value="2"/>
</dbReference>
<dbReference type="SMART" id="SM00831">
    <property type="entry name" value="Cation_ATPase_N"/>
    <property type="match status" value="1"/>
</dbReference>
<keyword evidence="6 9" id="KW-1133">Transmembrane helix</keyword>
<dbReference type="SUPFAM" id="SSF81653">
    <property type="entry name" value="Calcium ATPase, transduction domain A"/>
    <property type="match status" value="1"/>
</dbReference>
<dbReference type="Pfam" id="PF00690">
    <property type="entry name" value="Cation_ATPase_N"/>
    <property type="match status" value="1"/>
</dbReference>
<organism evidence="11 12">
    <name type="scientific">Winogradskya consettensis</name>
    <dbReference type="NCBI Taxonomy" id="113560"/>
    <lineage>
        <taxon>Bacteria</taxon>
        <taxon>Bacillati</taxon>
        <taxon>Actinomycetota</taxon>
        <taxon>Actinomycetes</taxon>
        <taxon>Micromonosporales</taxon>
        <taxon>Micromonosporaceae</taxon>
        <taxon>Winogradskya</taxon>
    </lineage>
</organism>
<dbReference type="InterPro" id="IPR036412">
    <property type="entry name" value="HAD-like_sf"/>
</dbReference>
<dbReference type="EMBL" id="BOQP01000028">
    <property type="protein sequence ID" value="GIM76706.1"/>
    <property type="molecule type" value="Genomic_DNA"/>
</dbReference>
<dbReference type="AlphaFoldDB" id="A0A919VU48"/>
<dbReference type="GO" id="GO:0016887">
    <property type="term" value="F:ATP hydrolysis activity"/>
    <property type="evidence" value="ECO:0007669"/>
    <property type="project" value="InterPro"/>
</dbReference>
<evidence type="ECO:0000313" key="11">
    <source>
        <dbReference type="EMBL" id="GIM76706.1"/>
    </source>
</evidence>
<evidence type="ECO:0000256" key="8">
    <source>
        <dbReference type="ARBA" id="ARBA00049360"/>
    </source>
</evidence>
<dbReference type="Pfam" id="PF00689">
    <property type="entry name" value="Cation_ATPase_C"/>
    <property type="match status" value="1"/>
</dbReference>
<dbReference type="PRINTS" id="PR00120">
    <property type="entry name" value="HATPASE"/>
</dbReference>
<evidence type="ECO:0000256" key="7">
    <source>
        <dbReference type="ARBA" id="ARBA00023136"/>
    </source>
</evidence>
<protein>
    <submittedName>
        <fullName evidence="11">ATPase</fullName>
    </submittedName>
</protein>
<dbReference type="InterPro" id="IPR008250">
    <property type="entry name" value="ATPase_P-typ_transduc_dom_A_sf"/>
</dbReference>
<name>A0A919VU48_9ACTN</name>
<dbReference type="InterPro" id="IPR018303">
    <property type="entry name" value="ATPase_P-typ_P_site"/>
</dbReference>
<reference evidence="11" key="1">
    <citation type="submission" date="2021-03" db="EMBL/GenBank/DDBJ databases">
        <title>Whole genome shotgun sequence of Actinoplanes consettensis NBRC 14913.</title>
        <authorList>
            <person name="Komaki H."/>
            <person name="Tamura T."/>
        </authorList>
    </citation>
    <scope>NUCLEOTIDE SEQUENCE</scope>
    <source>
        <strain evidence="11">NBRC 14913</strain>
    </source>
</reference>
<feature type="transmembrane region" description="Helical" evidence="9">
    <location>
        <begin position="221"/>
        <end position="241"/>
    </location>
</feature>
<evidence type="ECO:0000256" key="6">
    <source>
        <dbReference type="ARBA" id="ARBA00022989"/>
    </source>
</evidence>
<comment type="caution">
    <text evidence="11">The sequence shown here is derived from an EMBL/GenBank/DDBJ whole genome shotgun (WGS) entry which is preliminary data.</text>
</comment>
<dbReference type="Gene3D" id="2.70.150.10">
    <property type="entry name" value="Calcium-transporting ATPase, cytoplasmic transduction domain A"/>
    <property type="match status" value="1"/>
</dbReference>
<evidence type="ECO:0000256" key="9">
    <source>
        <dbReference type="SAM" id="Phobius"/>
    </source>
</evidence>
<feature type="transmembrane region" description="Helical" evidence="9">
    <location>
        <begin position="719"/>
        <end position="740"/>
    </location>
</feature>
<dbReference type="Pfam" id="PF13246">
    <property type="entry name" value="Cation_ATPase"/>
    <property type="match status" value="1"/>
</dbReference>
<dbReference type="Gene3D" id="3.40.1110.10">
    <property type="entry name" value="Calcium-transporting ATPase, cytoplasmic domain N"/>
    <property type="match status" value="1"/>
</dbReference>
<keyword evidence="12" id="KW-1185">Reference proteome</keyword>
<dbReference type="SFLD" id="SFLDF00027">
    <property type="entry name" value="p-type_atpase"/>
    <property type="match status" value="1"/>
</dbReference>
<evidence type="ECO:0000256" key="3">
    <source>
        <dbReference type="ARBA" id="ARBA00022741"/>
    </source>
</evidence>
<keyword evidence="2 9" id="KW-0812">Transmembrane</keyword>
<dbReference type="InterPro" id="IPR004014">
    <property type="entry name" value="ATPase_P-typ_cation-transptr_N"/>
</dbReference>
<feature type="transmembrane region" description="Helical" evidence="9">
    <location>
        <begin position="746"/>
        <end position="767"/>
    </location>
</feature>
<dbReference type="InterPro" id="IPR023298">
    <property type="entry name" value="ATPase_P-typ_TM_dom_sf"/>
</dbReference>
<comment type="catalytic activity">
    <reaction evidence="8">
        <text>ATP + H2O = ADP + phosphate + H(+)</text>
        <dbReference type="Rhea" id="RHEA:13065"/>
        <dbReference type="ChEBI" id="CHEBI:15377"/>
        <dbReference type="ChEBI" id="CHEBI:15378"/>
        <dbReference type="ChEBI" id="CHEBI:30616"/>
        <dbReference type="ChEBI" id="CHEBI:43474"/>
        <dbReference type="ChEBI" id="CHEBI:456216"/>
    </reaction>
</comment>
<dbReference type="GO" id="GO:0005524">
    <property type="term" value="F:ATP binding"/>
    <property type="evidence" value="ECO:0007669"/>
    <property type="project" value="UniProtKB-KW"/>
</dbReference>
<dbReference type="InterPro" id="IPR006068">
    <property type="entry name" value="ATPase_P-typ_cation-transptr_C"/>
</dbReference>
<keyword evidence="7 9" id="KW-0472">Membrane</keyword>
<dbReference type="GO" id="GO:0005886">
    <property type="term" value="C:plasma membrane"/>
    <property type="evidence" value="ECO:0007669"/>
    <property type="project" value="UniProtKB-SubCell"/>
</dbReference>
<evidence type="ECO:0000259" key="10">
    <source>
        <dbReference type="SMART" id="SM00831"/>
    </source>
</evidence>
<keyword evidence="4" id="KW-0067">ATP-binding</keyword>
<feature type="domain" description="Cation-transporting P-type ATPase N-terminal" evidence="10">
    <location>
        <begin position="1"/>
        <end position="66"/>
    </location>
</feature>
<dbReference type="Gene3D" id="3.40.50.1000">
    <property type="entry name" value="HAD superfamily/HAD-like"/>
    <property type="match status" value="1"/>
</dbReference>
<dbReference type="Pfam" id="PF08282">
    <property type="entry name" value="Hydrolase_3"/>
    <property type="match status" value="1"/>
</dbReference>
<comment type="subcellular location">
    <subcellularLocation>
        <location evidence="1">Cell membrane</location>
        <topology evidence="1">Multi-pass membrane protein</topology>
    </subcellularLocation>
</comment>
<dbReference type="Pfam" id="PF00122">
    <property type="entry name" value="E1-E2_ATPase"/>
    <property type="match status" value="1"/>
</dbReference>
<dbReference type="SUPFAM" id="SSF81660">
    <property type="entry name" value="Metal cation-transporting ATPase, ATP-binding domain N"/>
    <property type="match status" value="1"/>
</dbReference>
<dbReference type="SFLD" id="SFLDG00002">
    <property type="entry name" value="C1.7:_P-type_atpase_like"/>
    <property type="match status" value="1"/>
</dbReference>
<keyword evidence="3" id="KW-0547">Nucleotide-binding</keyword>
<sequence length="860" mass="88515">METTVVPTAPTGLTTAEATERLAADGLNTVAAPAPRRLAGRIGRQLADPLVALLLAAAVVTTALRDIPDTAVILLVVTLNTLIGVLQEIRADSAIAALDQLAAPTARVVRDGHDVVLPASQLVSGDLVRLEAGDVVPADLHLTEAQRAAFDESALTGESVPVHRAAGEEAGSGTVLTTGRAAGLVMRTGASSSLGRIAALVSRTKPAPTPLQRRIASLGRVLGITAIAVSAVVFAVGVLAGEPLARMAITAVSLVVAAVPESLPAVVTLALALGARRMARTRAIPRKLHAVETLGSVTVIASDKTGTLTQNRMSVQQAVTASGARYVITGAGYAPDGEVHVGEGSPDDQETLRLIARAGLLCNDADLVAPGEQRSEWTAAGDPMEAALVTFAARCGLDITAERADSPRTAEHPFDQATRQMTTVHHLRDGTYLVVRKGAPESVLDPETDADLRGAAADLAADGLRVLALATAITATQPDPANPPPLQPVGLVGIGDPLRANARTTAEAFEASGVRLLLITGDHPATAAAIGAQLGILRPGERVSVGDAGPLSADDIEHARVYARTQPEQKLDIIAGLQQRGEVVAMTGDGVNDAPALRRADIGIAMGGGTEVARQAAELVLVDDNLGTVADAIGEGRRIYDNIRRFLRYALSGGIAELLVMLAGPLLGMPVALLPGQLLWINLLTHGIPGVALGAEPAEADVLQRKPRSPQESVLGDGLLASVLAGGVCLATVVLASGVFAQQRDLPWQSVMFVVLGLAQLGVALAVRAKAVPGAPRNWSLVAAVALSGVLQVAGVLAPPLRTLLGTEALTWPQLLACAAVAVIPGLALLVVHRWIRDFRPAGRGPAALPHFIDKSHAES</sequence>
<dbReference type="PRINTS" id="PR00119">
    <property type="entry name" value="CATATPASE"/>
</dbReference>
<feature type="transmembrane region" description="Helical" evidence="9">
    <location>
        <begin position="679"/>
        <end position="698"/>
    </location>
</feature>
<dbReference type="PANTHER" id="PTHR42861">
    <property type="entry name" value="CALCIUM-TRANSPORTING ATPASE"/>
    <property type="match status" value="1"/>
</dbReference>
<feature type="transmembrane region" description="Helical" evidence="9">
    <location>
        <begin position="810"/>
        <end position="832"/>
    </location>
</feature>
<proteinExistence type="predicted"/>
<accession>A0A919VU48</accession>
<feature type="transmembrane region" description="Helical" evidence="9">
    <location>
        <begin position="646"/>
        <end position="667"/>
    </location>
</feature>
<dbReference type="InterPro" id="IPR023214">
    <property type="entry name" value="HAD_sf"/>
</dbReference>
<dbReference type="InterPro" id="IPR023299">
    <property type="entry name" value="ATPase_P-typ_cyto_dom_N"/>
</dbReference>
<dbReference type="PROSITE" id="PS00154">
    <property type="entry name" value="ATPASE_E1_E2"/>
    <property type="match status" value="1"/>
</dbReference>